<evidence type="ECO:0000313" key="1">
    <source>
        <dbReference type="EMBL" id="MBF7810751.1"/>
    </source>
</evidence>
<protein>
    <submittedName>
        <fullName evidence="2">Uncharacterized protein</fullName>
    </submittedName>
</protein>
<dbReference type="Proteomes" id="UP000631418">
    <property type="component" value="Unassembled WGS sequence"/>
</dbReference>
<comment type="caution">
    <text evidence="2">The sequence shown here is derived from an EMBL/GenBank/DDBJ whole genome shotgun (WGS) entry which is preliminary data.</text>
</comment>
<evidence type="ECO:0000313" key="2">
    <source>
        <dbReference type="EMBL" id="NSB14929.1"/>
    </source>
</evidence>
<proteinExistence type="predicted"/>
<name>A0A1S8NXI0_CLOBE</name>
<reference evidence="1" key="2">
    <citation type="submission" date="2020-11" db="EMBL/GenBank/DDBJ databases">
        <authorList>
            <person name="Thieme N."/>
            <person name="Liebl W."/>
            <person name="Zverlov V."/>
        </authorList>
    </citation>
    <scope>NUCLEOTIDE SEQUENCE</scope>
    <source>
        <strain evidence="1">NT08</strain>
    </source>
</reference>
<gene>
    <name evidence="2" type="ORF">BCD95_003188</name>
    <name evidence="1" type="ORF">IS491_19220</name>
</gene>
<dbReference type="EMBL" id="JADOEF010000001">
    <property type="protein sequence ID" value="MBF7810751.1"/>
    <property type="molecule type" value="Genomic_DNA"/>
</dbReference>
<dbReference type="RefSeq" id="WP_158380895.1">
    <property type="nucleotide sequence ID" value="NZ_CP053893.1"/>
</dbReference>
<dbReference type="EMBL" id="JABTDW010000001">
    <property type="protein sequence ID" value="NSB14929.1"/>
    <property type="molecule type" value="Genomic_DNA"/>
</dbReference>
<organism evidence="2 3">
    <name type="scientific">Clostridium beijerinckii</name>
    <name type="common">Clostridium MP</name>
    <dbReference type="NCBI Taxonomy" id="1520"/>
    <lineage>
        <taxon>Bacteria</taxon>
        <taxon>Bacillati</taxon>
        <taxon>Bacillota</taxon>
        <taxon>Clostridia</taxon>
        <taxon>Eubacteriales</taxon>
        <taxon>Clostridiaceae</taxon>
        <taxon>Clostridium</taxon>
    </lineage>
</organism>
<accession>A0A1S8NXI0</accession>
<dbReference type="AlphaFoldDB" id="A0A1S8NXI0"/>
<evidence type="ECO:0000313" key="3">
    <source>
        <dbReference type="Proteomes" id="UP000822184"/>
    </source>
</evidence>
<dbReference type="Proteomes" id="UP000822184">
    <property type="component" value="Unassembled WGS sequence"/>
</dbReference>
<reference evidence="2" key="1">
    <citation type="submission" date="2020-06" db="EMBL/GenBank/DDBJ databases">
        <title>Genomic insights into acetone-butanol-ethanol (ABE) fermentation by sequencing solventogenic clostridia strains.</title>
        <authorList>
            <person name="Brown S."/>
        </authorList>
    </citation>
    <scope>NUCLEOTIDE SEQUENCE</scope>
    <source>
        <strain evidence="2">DJ123</strain>
    </source>
</reference>
<sequence>MNRKLLQDYQKKILWIIKALGEKNSLNIPEIEIDESPSSDISQKNVIISLNKLK</sequence>